<dbReference type="Gene3D" id="3.10.450.50">
    <property type="match status" value="1"/>
</dbReference>
<accession>A0A6J4L7P4</accession>
<dbReference type="Pfam" id="PF02810">
    <property type="entry name" value="SEC-C"/>
    <property type="match status" value="1"/>
</dbReference>
<dbReference type="EMBL" id="CADCUG010000040">
    <property type="protein sequence ID" value="CAA9324981.1"/>
    <property type="molecule type" value="Genomic_DNA"/>
</dbReference>
<feature type="region of interest" description="Disordered" evidence="1">
    <location>
        <begin position="1"/>
        <end position="23"/>
    </location>
</feature>
<evidence type="ECO:0000313" key="3">
    <source>
        <dbReference type="EMBL" id="CAA9324981.1"/>
    </source>
</evidence>
<proteinExistence type="predicted"/>
<protein>
    <recommendedName>
        <fullName evidence="2">DUF5926 domain-containing protein</fullName>
    </recommendedName>
</protein>
<feature type="domain" description="DUF5926" evidence="2">
    <location>
        <begin position="52"/>
        <end position="314"/>
    </location>
</feature>
<gene>
    <name evidence="3" type="ORF">AVDCRST_MAG29-678</name>
</gene>
<evidence type="ECO:0000256" key="1">
    <source>
        <dbReference type="SAM" id="MobiDB-lite"/>
    </source>
</evidence>
<evidence type="ECO:0000259" key="2">
    <source>
        <dbReference type="Pfam" id="PF19348"/>
    </source>
</evidence>
<dbReference type="AlphaFoldDB" id="A0A6J4L7P4"/>
<dbReference type="Pfam" id="PF19348">
    <property type="entry name" value="DUF5926"/>
    <property type="match status" value="1"/>
</dbReference>
<reference evidence="3" key="1">
    <citation type="submission" date="2020-02" db="EMBL/GenBank/DDBJ databases">
        <authorList>
            <person name="Meier V. D."/>
        </authorList>
    </citation>
    <scope>NUCLEOTIDE SEQUENCE</scope>
    <source>
        <strain evidence="3">AVDCRST_MAG29</strain>
    </source>
</reference>
<dbReference type="SUPFAM" id="SSF103642">
    <property type="entry name" value="Sec-C motif"/>
    <property type="match status" value="1"/>
</dbReference>
<dbReference type="InterPro" id="IPR004027">
    <property type="entry name" value="SEC_C_motif"/>
</dbReference>
<sequence>MGKKARQRASAGEAEPGAVGPRQPCPCGSGRRYKACHGRPGGARAPFVSRTFAGLPAECDLVALREIVPAATASLTLLPPYADRRVQMCSLLPMAAPALVRADGAVWLGLQVLHFFGDISRDLAAALERALEAEPGTRIALDEDPGSGARLQDLVDPADEPQVEVHPGYDFWLADAPEPSSEVAASLEAANQSAAPTQRLDGVGAAYWTQMSGREYLRWVLPYDEERALDGLARLHAGGEDTLVPDSRLVGSFRAHGLLVPVWEVPAGTGAAALQEPAKGVRTRLQEAVETDRPLDTGERAARSGLANRQVTIR</sequence>
<name>A0A6J4L7P4_9ACTN</name>
<organism evidence="3">
    <name type="scientific">uncultured Nocardioidaceae bacterium</name>
    <dbReference type="NCBI Taxonomy" id="253824"/>
    <lineage>
        <taxon>Bacteria</taxon>
        <taxon>Bacillati</taxon>
        <taxon>Actinomycetota</taxon>
        <taxon>Actinomycetes</taxon>
        <taxon>Propionibacteriales</taxon>
        <taxon>Nocardioidaceae</taxon>
        <taxon>environmental samples</taxon>
    </lineage>
</organism>
<dbReference type="InterPro" id="IPR045970">
    <property type="entry name" value="DUF5926"/>
</dbReference>